<dbReference type="InterPro" id="IPR005467">
    <property type="entry name" value="His_kinase_dom"/>
</dbReference>
<keyword evidence="7 14" id="KW-0812">Transmembrane</keyword>
<dbReference type="GO" id="GO:0005886">
    <property type="term" value="C:plasma membrane"/>
    <property type="evidence" value="ECO:0007669"/>
    <property type="project" value="UniProtKB-SubCell"/>
</dbReference>
<sequence>MPHDCQKIGGNGTIFSILHRRRPHHRAFWPSVRIASRHFNANRRDDSSIRARLRWRIEKNVHEGAFPRRVDARRGPFVRFQWKRGLVEFEGLRRNPDDLLRRIKQDEQNDNETAGRLKIFFGYAAGVGKTYAMLEAAHDAAAQGFDVAVGYVEPHQRPATLALLDGLECIPAAQVRHKGIVLREFDLDAALARKPQIVLVDELAHTNADECRHKKRYQDVEELLRAGINVYTTMNVQHLESLNDKVASITQVPVHERVPDRIFDQAASVELIDIEPEDLIERLNAGKIYRSDQAMRALSNFFTKKNLAALREIALRRTADRLNRNPRAAGLGVGEGLSAAGEDVLLYVSKCPGDVRAVRAAANMAQAFHGNLIALVVEPSADGRAASPDDEKALHANVALAEELGANVVTVQGDDPAVQIAQYAPAAGIERVVMGSAGNEGRYFGFGETLATRLMRLAPGLAVSVVPDRAASHKVSGSAQSPILRFSLRDVWLAVGATTLSCVAGTALFQTGFASSVVPMLFLLFIVVVARFADTVTYSLVAALMGMFAYNFFFTYPRFTFMANGLSYPLIFACLALGGFVISLLTVRTKTQAAAAARRAYRTEVLIDTSRRLRRAISVEQCCAIAADQAIKLLERPVVVYDADEQARLSEPRVFDVPAPAAAGEKVHAAADMVSERERAVAAWVAGNDERAGATTDTLADSKCLYLPIHGKDRVHGVAGIAVSEGEGFDPFEKNLLVAVLEEAGQTMERIRLFQETQAMKVKAETESLRSNLLRSVSHDLRTPLTSISGNAEVLLESAGRLDADRLARLYRDIRDDSLWLVDLVENLLAVTRAEEGRLDLHIQPEVVSDAVEEAVRHCERHAQGHEISVDCGDALLLAEMDAALIVQVLVNLIGNAVNYTPQGCRVAVSARRHTSRVRVDVADDGPGIPDAEKGHIFDMFYNGSHERGDHRRGMGLGLALCRSIVEAHGGSIGVRDAHPHGCVFWFTLPATDVAGMQEHGR</sequence>
<evidence type="ECO:0000313" key="16">
    <source>
        <dbReference type="EMBL" id="MBS6940957.1"/>
    </source>
</evidence>
<accession>A0A943UTG4</accession>
<dbReference type="GO" id="GO:0000155">
    <property type="term" value="F:phosphorelay sensor kinase activity"/>
    <property type="evidence" value="ECO:0007669"/>
    <property type="project" value="InterPro"/>
</dbReference>
<dbReference type="EC" id="2.7.13.3" evidence="4"/>
<dbReference type="InterPro" id="IPR027417">
    <property type="entry name" value="P-loop_NTPase"/>
</dbReference>
<dbReference type="SUPFAM" id="SSF47384">
    <property type="entry name" value="Homodimeric domain of signal transducing histidine kinase"/>
    <property type="match status" value="1"/>
</dbReference>
<dbReference type="Gene3D" id="1.10.287.130">
    <property type="match status" value="1"/>
</dbReference>
<dbReference type="AlphaFoldDB" id="A0A943UTG4"/>
<dbReference type="Gene3D" id="1.20.120.620">
    <property type="entry name" value="Backbone structure of the membrane domain of e. Coli histidine kinase receptor kdpd"/>
    <property type="match status" value="1"/>
</dbReference>
<dbReference type="InterPro" id="IPR029016">
    <property type="entry name" value="GAF-like_dom_sf"/>
</dbReference>
<dbReference type="InterPro" id="IPR038318">
    <property type="entry name" value="KdpD_sf"/>
</dbReference>
<dbReference type="CDD" id="cd00075">
    <property type="entry name" value="HATPase"/>
    <property type="match status" value="1"/>
</dbReference>
<dbReference type="Pfam" id="PF00512">
    <property type="entry name" value="HisKA"/>
    <property type="match status" value="1"/>
</dbReference>
<dbReference type="Pfam" id="PF02702">
    <property type="entry name" value="KdpD"/>
    <property type="match status" value="1"/>
</dbReference>
<keyword evidence="8" id="KW-0547">Nucleotide-binding</keyword>
<evidence type="ECO:0000256" key="6">
    <source>
        <dbReference type="ARBA" id="ARBA00022679"/>
    </source>
</evidence>
<reference evidence="16" key="1">
    <citation type="submission" date="2021-02" db="EMBL/GenBank/DDBJ databases">
        <title>Infant gut strain persistence is associated with maternal origin, phylogeny, and functional potential including surface adhesion and iron acquisition.</title>
        <authorList>
            <person name="Lou Y.C."/>
        </authorList>
    </citation>
    <scope>NUCLEOTIDE SEQUENCE</scope>
    <source>
        <strain evidence="16">L2_039_000G1_dasL2_039_000G1_concoct_11</strain>
    </source>
</reference>
<dbReference type="Pfam" id="PF02518">
    <property type="entry name" value="HATPase_c"/>
    <property type="match status" value="1"/>
</dbReference>
<dbReference type="InterPro" id="IPR003594">
    <property type="entry name" value="HATPase_dom"/>
</dbReference>
<evidence type="ECO:0000256" key="12">
    <source>
        <dbReference type="ARBA" id="ARBA00023012"/>
    </source>
</evidence>
<evidence type="ECO:0000256" key="8">
    <source>
        <dbReference type="ARBA" id="ARBA00022741"/>
    </source>
</evidence>
<evidence type="ECO:0000256" key="9">
    <source>
        <dbReference type="ARBA" id="ARBA00022777"/>
    </source>
</evidence>
<comment type="catalytic activity">
    <reaction evidence="1">
        <text>ATP + protein L-histidine = ADP + protein N-phospho-L-histidine.</text>
        <dbReference type="EC" id="2.7.13.3"/>
    </reaction>
</comment>
<feature type="domain" description="Histidine kinase" evidence="15">
    <location>
        <begin position="776"/>
        <end position="993"/>
    </location>
</feature>
<evidence type="ECO:0000256" key="13">
    <source>
        <dbReference type="ARBA" id="ARBA00023136"/>
    </source>
</evidence>
<dbReference type="GO" id="GO:0005524">
    <property type="term" value="F:ATP binding"/>
    <property type="evidence" value="ECO:0007669"/>
    <property type="project" value="UniProtKB-KW"/>
</dbReference>
<dbReference type="InterPro" id="IPR025201">
    <property type="entry name" value="KdpD_TM"/>
</dbReference>
<evidence type="ECO:0000256" key="1">
    <source>
        <dbReference type="ARBA" id="ARBA00000085"/>
    </source>
</evidence>
<dbReference type="Gene3D" id="3.40.50.300">
    <property type="entry name" value="P-loop containing nucleotide triphosphate hydrolases"/>
    <property type="match status" value="1"/>
</dbReference>
<evidence type="ECO:0000256" key="4">
    <source>
        <dbReference type="ARBA" id="ARBA00012438"/>
    </source>
</evidence>
<dbReference type="Pfam" id="PF13493">
    <property type="entry name" value="DUF4118"/>
    <property type="match status" value="1"/>
</dbReference>
<feature type="transmembrane region" description="Helical" evidence="14">
    <location>
        <begin position="566"/>
        <end position="587"/>
    </location>
</feature>
<proteinExistence type="predicted"/>
<dbReference type="Gene3D" id="3.40.50.620">
    <property type="entry name" value="HUPs"/>
    <property type="match status" value="1"/>
</dbReference>
<evidence type="ECO:0000313" key="17">
    <source>
        <dbReference type="Proteomes" id="UP000727506"/>
    </source>
</evidence>
<keyword evidence="6" id="KW-0808">Transferase</keyword>
<dbReference type="Gene3D" id="3.30.565.10">
    <property type="entry name" value="Histidine kinase-like ATPase, C-terminal domain"/>
    <property type="match status" value="1"/>
</dbReference>
<dbReference type="InterPro" id="IPR004358">
    <property type="entry name" value="Sig_transdc_His_kin-like_C"/>
</dbReference>
<keyword evidence="13 14" id="KW-0472">Membrane</keyword>
<dbReference type="InterPro" id="IPR036097">
    <property type="entry name" value="HisK_dim/P_sf"/>
</dbReference>
<dbReference type="SUPFAM" id="SSF55781">
    <property type="entry name" value="GAF domain-like"/>
    <property type="match status" value="1"/>
</dbReference>
<keyword evidence="12" id="KW-0902">Two-component regulatory system</keyword>
<dbReference type="SUPFAM" id="SSF52402">
    <property type="entry name" value="Adenine nucleotide alpha hydrolases-like"/>
    <property type="match status" value="1"/>
</dbReference>
<dbReference type="Proteomes" id="UP000727506">
    <property type="component" value="Unassembled WGS sequence"/>
</dbReference>
<feature type="transmembrane region" description="Helical" evidence="14">
    <location>
        <begin position="507"/>
        <end position="529"/>
    </location>
</feature>
<evidence type="ECO:0000256" key="3">
    <source>
        <dbReference type="ARBA" id="ARBA00004236"/>
    </source>
</evidence>
<gene>
    <name evidence="16" type="ORF">KH142_05675</name>
</gene>
<dbReference type="SUPFAM" id="SSF55874">
    <property type="entry name" value="ATPase domain of HSP90 chaperone/DNA topoisomerase II/histidine kinase"/>
    <property type="match status" value="1"/>
</dbReference>
<dbReference type="PROSITE" id="PS50109">
    <property type="entry name" value="HIS_KIN"/>
    <property type="match status" value="1"/>
</dbReference>
<evidence type="ECO:0000259" key="15">
    <source>
        <dbReference type="PROSITE" id="PS50109"/>
    </source>
</evidence>
<organism evidence="16 17">
    <name type="scientific">Slackia piriformis</name>
    <dbReference type="NCBI Taxonomy" id="626934"/>
    <lineage>
        <taxon>Bacteria</taxon>
        <taxon>Bacillati</taxon>
        <taxon>Actinomycetota</taxon>
        <taxon>Coriobacteriia</taxon>
        <taxon>Eggerthellales</taxon>
        <taxon>Eggerthellaceae</taxon>
        <taxon>Slackia</taxon>
    </lineage>
</organism>
<dbReference type="InterPro" id="IPR003661">
    <property type="entry name" value="HisK_dim/P_dom"/>
</dbReference>
<feature type="transmembrane region" description="Helical" evidence="14">
    <location>
        <begin position="536"/>
        <end position="554"/>
    </location>
</feature>
<dbReference type="InterPro" id="IPR003852">
    <property type="entry name" value="Sig_transdc_His_kinase_KdpD_N"/>
</dbReference>
<comment type="caution">
    <text evidence="16">The sequence shown here is derived from an EMBL/GenBank/DDBJ whole genome shotgun (WGS) entry which is preliminary data.</text>
</comment>
<evidence type="ECO:0000256" key="10">
    <source>
        <dbReference type="ARBA" id="ARBA00022840"/>
    </source>
</evidence>
<keyword evidence="11 14" id="KW-1133">Transmembrane helix</keyword>
<keyword evidence="10" id="KW-0067">ATP-binding</keyword>
<dbReference type="InterPro" id="IPR036890">
    <property type="entry name" value="HATPase_C_sf"/>
</dbReference>
<dbReference type="SMART" id="SM00388">
    <property type="entry name" value="HisKA"/>
    <property type="match status" value="1"/>
</dbReference>
<dbReference type="InterPro" id="IPR014729">
    <property type="entry name" value="Rossmann-like_a/b/a_fold"/>
</dbReference>
<dbReference type="PANTHER" id="PTHR45569">
    <property type="entry name" value="SENSOR PROTEIN KDPD"/>
    <property type="match status" value="1"/>
</dbReference>
<keyword evidence="5" id="KW-0597">Phosphoprotein</keyword>
<dbReference type="PANTHER" id="PTHR45569:SF1">
    <property type="entry name" value="SENSOR PROTEIN KDPD"/>
    <property type="match status" value="1"/>
</dbReference>
<dbReference type="EMBL" id="JAGZSV010000091">
    <property type="protein sequence ID" value="MBS6940957.1"/>
    <property type="molecule type" value="Genomic_DNA"/>
</dbReference>
<dbReference type="SMART" id="SM00387">
    <property type="entry name" value="HATPase_c"/>
    <property type="match status" value="1"/>
</dbReference>
<dbReference type="GO" id="GO:0005737">
    <property type="term" value="C:cytoplasm"/>
    <property type="evidence" value="ECO:0007669"/>
    <property type="project" value="UniProtKB-ARBA"/>
</dbReference>
<dbReference type="InterPro" id="IPR052023">
    <property type="entry name" value="Histidine_kinase_KdpD"/>
</dbReference>
<evidence type="ECO:0000256" key="5">
    <source>
        <dbReference type="ARBA" id="ARBA00022553"/>
    </source>
</evidence>
<dbReference type="Gene3D" id="3.30.450.40">
    <property type="match status" value="1"/>
</dbReference>
<evidence type="ECO:0000256" key="7">
    <source>
        <dbReference type="ARBA" id="ARBA00022692"/>
    </source>
</evidence>
<name>A0A943UTG4_9ACTN</name>
<evidence type="ECO:0000256" key="14">
    <source>
        <dbReference type="SAM" id="Phobius"/>
    </source>
</evidence>
<dbReference type="FunFam" id="3.30.565.10:FF:000006">
    <property type="entry name" value="Sensor histidine kinase WalK"/>
    <property type="match status" value="1"/>
</dbReference>
<evidence type="ECO:0000256" key="2">
    <source>
        <dbReference type="ARBA" id="ARBA00004141"/>
    </source>
</evidence>
<protein>
    <recommendedName>
        <fullName evidence="4">histidine kinase</fullName>
        <ecNumber evidence="4">2.7.13.3</ecNumber>
    </recommendedName>
</protein>
<evidence type="ECO:0000256" key="11">
    <source>
        <dbReference type="ARBA" id="ARBA00022989"/>
    </source>
</evidence>
<dbReference type="SUPFAM" id="SSF52540">
    <property type="entry name" value="P-loop containing nucleoside triphosphate hydrolases"/>
    <property type="match status" value="1"/>
</dbReference>
<keyword evidence="9 16" id="KW-0418">Kinase</keyword>
<comment type="subcellular location">
    <subcellularLocation>
        <location evidence="3">Cell membrane</location>
    </subcellularLocation>
    <subcellularLocation>
        <location evidence="2">Membrane</location>
        <topology evidence="2">Multi-pass membrane protein</topology>
    </subcellularLocation>
</comment>
<dbReference type="CDD" id="cd00082">
    <property type="entry name" value="HisKA"/>
    <property type="match status" value="1"/>
</dbReference>
<dbReference type="FunFam" id="3.40.50.300:FF:000483">
    <property type="entry name" value="Sensor histidine kinase KdpD"/>
    <property type="match status" value="1"/>
</dbReference>
<dbReference type="PRINTS" id="PR00344">
    <property type="entry name" value="BCTRLSENSOR"/>
</dbReference>